<dbReference type="STRING" id="243164.DET0139"/>
<feature type="transmembrane region" description="Helical" evidence="9">
    <location>
        <begin position="64"/>
        <end position="97"/>
    </location>
</feature>
<dbReference type="HOGENOM" id="CLU_033621_1_0_0"/>
<keyword evidence="3 9" id="KW-0813">Transport</keyword>
<sequence length="286" mass="30162">MLPRYFTDKLAKYGVLITALVSILVLLAIAVFIIQGGLPLFSAVNPFDFLFGQSWSPTYDEYGILSMIVGSLLVTLGSMVIAVPLGIACAILLAEVAPQRVRNLLRPAVELLVGIPSVVYGLVGIMVIVPAIRNLGGTGYSVLAAVLVLSIMVLPTIISISEDSLRAVPRTYRDGSLALGASQWQTIWHMLLPAARSGVGASIVLGMGRAIGETMAMIMVIGNAVIIPTSPLDPARTLTGNIAVEINYAAGLHENALFATGLVLLILILILNSLATLALKRGEQHA</sequence>
<keyword evidence="5 10" id="KW-0592">Phosphate transport</keyword>
<dbReference type="GO" id="GO:0005886">
    <property type="term" value="C:plasma membrane"/>
    <property type="evidence" value="ECO:0007669"/>
    <property type="project" value="UniProtKB-SubCell"/>
</dbReference>
<feature type="domain" description="ABC transmembrane type-1" evidence="11">
    <location>
        <begin position="68"/>
        <end position="275"/>
    </location>
</feature>
<dbReference type="Proteomes" id="UP000008289">
    <property type="component" value="Chromosome"/>
</dbReference>
<dbReference type="InterPro" id="IPR000515">
    <property type="entry name" value="MetI-like"/>
</dbReference>
<evidence type="ECO:0000259" key="11">
    <source>
        <dbReference type="PROSITE" id="PS50928"/>
    </source>
</evidence>
<feature type="transmembrane region" description="Helical" evidence="9">
    <location>
        <begin position="109"/>
        <end position="132"/>
    </location>
</feature>
<dbReference type="RefSeq" id="WP_010935944.1">
    <property type="nucleotide sequence ID" value="NC_002936.3"/>
</dbReference>
<proteinExistence type="inferred from homology"/>
<dbReference type="EMBL" id="CP000027">
    <property type="protein sequence ID" value="AAW40524.1"/>
    <property type="molecule type" value="Genomic_DNA"/>
</dbReference>
<feature type="transmembrane region" description="Helical" evidence="9">
    <location>
        <begin position="138"/>
        <end position="160"/>
    </location>
</feature>
<keyword evidence="13" id="KW-1185">Reference proteome</keyword>
<dbReference type="Pfam" id="PF00528">
    <property type="entry name" value="BPD_transp_1"/>
    <property type="match status" value="1"/>
</dbReference>
<dbReference type="GO" id="GO:0005315">
    <property type="term" value="F:phosphate transmembrane transporter activity"/>
    <property type="evidence" value="ECO:0007669"/>
    <property type="project" value="InterPro"/>
</dbReference>
<evidence type="ECO:0000256" key="10">
    <source>
        <dbReference type="RuleBase" id="RU363054"/>
    </source>
</evidence>
<dbReference type="PROSITE" id="PS50928">
    <property type="entry name" value="ABC_TM1"/>
    <property type="match status" value="1"/>
</dbReference>
<reference evidence="12 13" key="1">
    <citation type="journal article" date="2005" name="Science">
        <title>Genome sequence of the PCE-dechlorinating bacterium Dehalococcoides ethenogenes.</title>
        <authorList>
            <person name="Seshadri R."/>
            <person name="Adrian L."/>
            <person name="Fouts D.E."/>
            <person name="Eisen J.A."/>
            <person name="Phillippy A.M."/>
            <person name="Methe B.A."/>
            <person name="Ward N.L."/>
            <person name="Nelson W.C."/>
            <person name="Deboy R.T."/>
            <person name="Khouri H.M."/>
            <person name="Kolonay J.F."/>
            <person name="Dodson R.J."/>
            <person name="Daugherty S.C."/>
            <person name="Brinkac L.M."/>
            <person name="Sullivan S.A."/>
            <person name="Madupu R."/>
            <person name="Nelson K.E."/>
            <person name="Kang K.H."/>
            <person name="Impraim M."/>
            <person name="Tran K."/>
            <person name="Robinson J.M."/>
            <person name="Forberger H.A."/>
            <person name="Fraser C.M."/>
            <person name="Zinder S.H."/>
            <person name="Heidelberg J.F."/>
        </authorList>
    </citation>
    <scope>NUCLEOTIDE SEQUENCE [LARGE SCALE GENOMIC DNA]</scope>
    <source>
        <strain evidence="13">ATCC BAA-2266 / KCTC 15142 / 195</strain>
    </source>
</reference>
<organism evidence="12 13">
    <name type="scientific">Dehalococcoides mccartyi (strain ATCC BAA-2266 / KCTC 15142 / 195)</name>
    <name type="common">Dehalococcoides ethenogenes (strain 195)</name>
    <dbReference type="NCBI Taxonomy" id="243164"/>
    <lineage>
        <taxon>Bacteria</taxon>
        <taxon>Bacillati</taxon>
        <taxon>Chloroflexota</taxon>
        <taxon>Dehalococcoidia</taxon>
        <taxon>Dehalococcoidales</taxon>
        <taxon>Dehalococcoidaceae</taxon>
        <taxon>Dehalococcoides</taxon>
    </lineage>
</organism>
<evidence type="ECO:0000256" key="7">
    <source>
        <dbReference type="ARBA" id="ARBA00022989"/>
    </source>
</evidence>
<evidence type="ECO:0000313" key="12">
    <source>
        <dbReference type="EMBL" id="AAW40524.1"/>
    </source>
</evidence>
<dbReference type="InterPro" id="IPR051124">
    <property type="entry name" value="Phosphate_Transport_Permease"/>
</dbReference>
<dbReference type="PANTHER" id="PTHR30425">
    <property type="entry name" value="PHOSPHATE TRANSPORT SYSTEM PERMEASE PROTEIN PST"/>
    <property type="match status" value="1"/>
</dbReference>
<comment type="function">
    <text evidence="10">Part of the binding-protein-dependent transport system for phosphate; probably responsible for the translocation of the substrate across the membrane.</text>
</comment>
<dbReference type="CDD" id="cd06261">
    <property type="entry name" value="TM_PBP2"/>
    <property type="match status" value="1"/>
</dbReference>
<evidence type="ECO:0000256" key="9">
    <source>
        <dbReference type="RuleBase" id="RU363032"/>
    </source>
</evidence>
<dbReference type="GO" id="GO:0006817">
    <property type="term" value="P:phosphate ion transport"/>
    <property type="evidence" value="ECO:0007669"/>
    <property type="project" value="UniProtKB-KW"/>
</dbReference>
<dbReference type="Gene3D" id="1.10.3720.10">
    <property type="entry name" value="MetI-like"/>
    <property type="match status" value="1"/>
</dbReference>
<dbReference type="GeneID" id="3230489"/>
<protein>
    <recommendedName>
        <fullName evidence="10">Phosphate transport system permease protein</fullName>
    </recommendedName>
</protein>
<keyword evidence="7 9" id="KW-1133">Transmembrane helix</keyword>
<evidence type="ECO:0000256" key="4">
    <source>
        <dbReference type="ARBA" id="ARBA00022475"/>
    </source>
</evidence>
<dbReference type="InterPro" id="IPR035906">
    <property type="entry name" value="MetI-like_sf"/>
</dbReference>
<dbReference type="KEGG" id="det:DET0139"/>
<evidence type="ECO:0000256" key="6">
    <source>
        <dbReference type="ARBA" id="ARBA00022692"/>
    </source>
</evidence>
<dbReference type="NCBIfam" id="TIGR02138">
    <property type="entry name" value="phosphate_pstC"/>
    <property type="match status" value="1"/>
</dbReference>
<gene>
    <name evidence="12" type="ordered locus">DET0139</name>
</gene>
<dbReference type="InParanoid" id="Q3ZA60"/>
<dbReference type="InterPro" id="IPR011864">
    <property type="entry name" value="Phosphate_PstC"/>
</dbReference>
<keyword evidence="8 9" id="KW-0472">Membrane</keyword>
<feature type="transmembrane region" description="Helical" evidence="9">
    <location>
        <begin position="256"/>
        <end position="279"/>
    </location>
</feature>
<keyword evidence="4 10" id="KW-1003">Cell membrane</keyword>
<dbReference type="PATRIC" id="fig|243164.10.peg.130"/>
<feature type="transmembrane region" description="Helical" evidence="9">
    <location>
        <begin position="12"/>
        <end position="34"/>
    </location>
</feature>
<comment type="subcellular location">
    <subcellularLocation>
        <location evidence="1 9">Cell membrane</location>
        <topology evidence="1 9">Multi-pass membrane protein</topology>
    </subcellularLocation>
</comment>
<evidence type="ECO:0000256" key="1">
    <source>
        <dbReference type="ARBA" id="ARBA00004651"/>
    </source>
</evidence>
<accession>Q3ZA60</accession>
<dbReference type="eggNOG" id="COG0573">
    <property type="taxonomic scope" value="Bacteria"/>
</dbReference>
<evidence type="ECO:0000313" key="13">
    <source>
        <dbReference type="Proteomes" id="UP000008289"/>
    </source>
</evidence>
<dbReference type="PANTHER" id="PTHR30425:SF1">
    <property type="entry name" value="PHOSPHATE TRANSPORT SYSTEM PERMEASE PROTEIN PSTC"/>
    <property type="match status" value="1"/>
</dbReference>
<feature type="transmembrane region" description="Helical" evidence="9">
    <location>
        <begin position="210"/>
        <end position="229"/>
    </location>
</feature>
<comment type="similarity">
    <text evidence="2 10">Belongs to the binding-protein-dependent transport system permease family. CysTW subfamily.</text>
</comment>
<dbReference type="FunCoup" id="Q3ZA60">
    <property type="interactions" value="191"/>
</dbReference>
<evidence type="ECO:0000256" key="2">
    <source>
        <dbReference type="ARBA" id="ARBA00007069"/>
    </source>
</evidence>
<keyword evidence="6 9" id="KW-0812">Transmembrane</keyword>
<evidence type="ECO:0000256" key="8">
    <source>
        <dbReference type="ARBA" id="ARBA00023136"/>
    </source>
</evidence>
<dbReference type="SUPFAM" id="SSF161098">
    <property type="entry name" value="MetI-like"/>
    <property type="match status" value="1"/>
</dbReference>
<name>Q3ZA60_DEHM1</name>
<dbReference type="AlphaFoldDB" id="Q3ZA60"/>
<evidence type="ECO:0000256" key="3">
    <source>
        <dbReference type="ARBA" id="ARBA00022448"/>
    </source>
</evidence>
<evidence type="ECO:0000256" key="5">
    <source>
        <dbReference type="ARBA" id="ARBA00022592"/>
    </source>
</evidence>